<protein>
    <submittedName>
        <fullName evidence="2">Uncharacterized protein</fullName>
    </submittedName>
</protein>
<evidence type="ECO:0000256" key="1">
    <source>
        <dbReference type="SAM" id="MobiDB-lite"/>
    </source>
</evidence>
<reference evidence="2 3" key="1">
    <citation type="journal article" date="2018" name="Sci. Rep.">
        <title>Genomic signatures of local adaptation to the degree of environmental predictability in rotifers.</title>
        <authorList>
            <person name="Franch-Gras L."/>
            <person name="Hahn C."/>
            <person name="Garcia-Roger E.M."/>
            <person name="Carmona M.J."/>
            <person name="Serra M."/>
            <person name="Gomez A."/>
        </authorList>
    </citation>
    <scope>NUCLEOTIDE SEQUENCE [LARGE SCALE GENOMIC DNA]</scope>
    <source>
        <strain evidence="2">HYR1</strain>
    </source>
</reference>
<name>A0A3M7QIT7_BRAPC</name>
<feature type="region of interest" description="Disordered" evidence="1">
    <location>
        <begin position="368"/>
        <end position="411"/>
    </location>
</feature>
<feature type="region of interest" description="Disordered" evidence="1">
    <location>
        <begin position="441"/>
        <end position="491"/>
    </location>
</feature>
<feature type="compositionally biased region" description="Low complexity" evidence="1">
    <location>
        <begin position="389"/>
        <end position="400"/>
    </location>
</feature>
<gene>
    <name evidence="2" type="ORF">BpHYR1_053441</name>
</gene>
<evidence type="ECO:0000313" key="3">
    <source>
        <dbReference type="Proteomes" id="UP000276133"/>
    </source>
</evidence>
<feature type="compositionally biased region" description="Polar residues" evidence="1">
    <location>
        <begin position="450"/>
        <end position="460"/>
    </location>
</feature>
<dbReference type="OrthoDB" id="10454858at2759"/>
<dbReference type="AlphaFoldDB" id="A0A3M7QIT7"/>
<evidence type="ECO:0000313" key="2">
    <source>
        <dbReference type="EMBL" id="RNA10868.1"/>
    </source>
</evidence>
<sequence length="491" mass="55817">MSSEYSKKTSCSHILDTNDSSRFLSQDSLSSSATSFESNQTEHVNCQDSLIPCHRFDLDHKEYDKLKQTLIELELPTEFKILNLIPDDEANNILGDWQVRTQANSKVFHNKPLGSRPNFSFNNSSNFVYQFRNFNDWRSHLIYYKQKKNGLGNLPSILKEIKQNNVLPTVVKQIESEDLPIRRSTITRSQTLIHFKRENTFNKNTRIIENENSGEPFSIKNLRSKYLNHVGSKSKTTDSFELNFSAPASISSVPKQNIDFKMDFNKQKLNENPNQKFIPYLKGKRAGGGVVRVSSDVDKSKIQLQKIPPNILKKFMNQKANSFNAGVTSILNSQNYENADDTYYTITSINNAEKKLNSTRKVVSFYENENENDDNLKSTPSRADENPLSSRSKSGRSGTKNDSKVPIGQPSLAQFIKTANLVSNKTGGNMKNFKQIANKIKKQHKEMMKQRQSNENQSENGSDKGMVPELKGVSVSEKNLVSQPVRFELTN</sequence>
<proteinExistence type="predicted"/>
<accession>A0A3M7QIT7</accession>
<organism evidence="2 3">
    <name type="scientific">Brachionus plicatilis</name>
    <name type="common">Marine rotifer</name>
    <name type="synonym">Brachionus muelleri</name>
    <dbReference type="NCBI Taxonomy" id="10195"/>
    <lineage>
        <taxon>Eukaryota</taxon>
        <taxon>Metazoa</taxon>
        <taxon>Spiralia</taxon>
        <taxon>Gnathifera</taxon>
        <taxon>Rotifera</taxon>
        <taxon>Eurotatoria</taxon>
        <taxon>Monogononta</taxon>
        <taxon>Pseudotrocha</taxon>
        <taxon>Ploima</taxon>
        <taxon>Brachionidae</taxon>
        <taxon>Brachionus</taxon>
    </lineage>
</organism>
<dbReference type="Proteomes" id="UP000276133">
    <property type="component" value="Unassembled WGS sequence"/>
</dbReference>
<keyword evidence="3" id="KW-1185">Reference proteome</keyword>
<comment type="caution">
    <text evidence="2">The sequence shown here is derived from an EMBL/GenBank/DDBJ whole genome shotgun (WGS) entry which is preliminary data.</text>
</comment>
<dbReference type="EMBL" id="REGN01006099">
    <property type="protein sequence ID" value="RNA10868.1"/>
    <property type="molecule type" value="Genomic_DNA"/>
</dbReference>